<dbReference type="GO" id="GO:0016790">
    <property type="term" value="F:thiolester hydrolase activity"/>
    <property type="evidence" value="ECO:0007669"/>
    <property type="project" value="TreeGrafter"/>
</dbReference>
<gene>
    <name evidence="2" type="ORF">P43SY_000411</name>
</gene>
<keyword evidence="3" id="KW-1185">Reference proteome</keyword>
<evidence type="ECO:0000256" key="1">
    <source>
        <dbReference type="ARBA" id="ARBA00022801"/>
    </source>
</evidence>
<name>A0AAD5Q4A6_PYTIN</name>
<accession>A0AAD5Q4A6</accession>
<dbReference type="AlphaFoldDB" id="A0AAD5Q4A6"/>
<protein>
    <recommendedName>
        <fullName evidence="4">Palmitoyl-protein thioesterase 1</fullName>
    </recommendedName>
</protein>
<dbReference type="GO" id="GO:0005764">
    <property type="term" value="C:lysosome"/>
    <property type="evidence" value="ECO:0007669"/>
    <property type="project" value="TreeGrafter"/>
</dbReference>
<comment type="caution">
    <text evidence="2">The sequence shown here is derived from an EMBL/GenBank/DDBJ whole genome shotgun (WGS) entry which is preliminary data.</text>
</comment>
<proteinExistence type="predicted"/>
<evidence type="ECO:0008006" key="4">
    <source>
        <dbReference type="Google" id="ProtNLM"/>
    </source>
</evidence>
<dbReference type="PANTHER" id="PTHR11247:SF8">
    <property type="entry name" value="PALMITOYL-PROTEIN THIOESTERASE 1"/>
    <property type="match status" value="1"/>
</dbReference>
<sequence>MNTPTKMVVALSAVVTVAMFALQLAMYGWVVTEYIVVAQALPQCKPTQFICKEINHLIGEAVYSDQVQSKFLPDINNERSPPNATYKANFVKLRSLVLVRAKKDTQVFPKDSEWFGGFRDGTYEDILGFNETRWYKEDLFGLQTLHNSGKIHFLETDGNHLQFSTHFLLDVVDKYFMTTLA</sequence>
<dbReference type="Pfam" id="PF02089">
    <property type="entry name" value="Palm_thioest"/>
    <property type="match status" value="1"/>
</dbReference>
<dbReference type="EMBL" id="JAKCXM010000319">
    <property type="protein sequence ID" value="KAJ0395905.1"/>
    <property type="molecule type" value="Genomic_DNA"/>
</dbReference>
<reference evidence="2" key="1">
    <citation type="submission" date="2021-12" db="EMBL/GenBank/DDBJ databases">
        <title>Prjna785345.</title>
        <authorList>
            <person name="Rujirawat T."/>
            <person name="Krajaejun T."/>
        </authorList>
    </citation>
    <scope>NUCLEOTIDE SEQUENCE</scope>
    <source>
        <strain evidence="2">Pi057C3</strain>
    </source>
</reference>
<dbReference type="SUPFAM" id="SSF53474">
    <property type="entry name" value="alpha/beta-Hydrolases"/>
    <property type="match status" value="1"/>
</dbReference>
<evidence type="ECO:0000313" key="2">
    <source>
        <dbReference type="EMBL" id="KAJ0395905.1"/>
    </source>
</evidence>
<organism evidence="2 3">
    <name type="scientific">Pythium insidiosum</name>
    <name type="common">Pythiosis disease agent</name>
    <dbReference type="NCBI Taxonomy" id="114742"/>
    <lineage>
        <taxon>Eukaryota</taxon>
        <taxon>Sar</taxon>
        <taxon>Stramenopiles</taxon>
        <taxon>Oomycota</taxon>
        <taxon>Peronosporomycetes</taxon>
        <taxon>Pythiales</taxon>
        <taxon>Pythiaceae</taxon>
        <taxon>Pythium</taxon>
    </lineage>
</organism>
<evidence type="ECO:0000313" key="3">
    <source>
        <dbReference type="Proteomes" id="UP001209570"/>
    </source>
</evidence>
<dbReference type="Proteomes" id="UP001209570">
    <property type="component" value="Unassembled WGS sequence"/>
</dbReference>
<keyword evidence="1" id="KW-0378">Hydrolase</keyword>
<dbReference type="PANTHER" id="PTHR11247">
    <property type="entry name" value="PALMITOYL-PROTEIN THIOESTERASE/DOLICHYLDIPHOSPHATASE 1"/>
    <property type="match status" value="1"/>
</dbReference>
<dbReference type="InterPro" id="IPR029058">
    <property type="entry name" value="AB_hydrolase_fold"/>
</dbReference>
<dbReference type="Gene3D" id="3.40.50.1820">
    <property type="entry name" value="alpha/beta hydrolase"/>
    <property type="match status" value="1"/>
</dbReference>